<reference evidence="2" key="1">
    <citation type="submission" date="2020-03" db="EMBL/GenBank/DDBJ databases">
        <authorList>
            <person name="Zhang R."/>
        </authorList>
    </citation>
    <scope>NUCLEOTIDE SEQUENCE</scope>
</reference>
<accession>A0A6M2EV09</accession>
<feature type="transmembrane region" description="Helical" evidence="1">
    <location>
        <begin position="72"/>
        <end position="92"/>
    </location>
</feature>
<feature type="transmembrane region" description="Helical" evidence="1">
    <location>
        <begin position="6"/>
        <end position="29"/>
    </location>
</feature>
<dbReference type="EMBL" id="GILB01007705">
    <property type="protein sequence ID" value="NUU88038.1"/>
    <property type="molecule type" value="Transcribed_RNA"/>
</dbReference>
<keyword evidence="1" id="KW-0812">Transmembrane</keyword>
<protein>
    <submittedName>
        <fullName evidence="2">Uncharacterized protein</fullName>
    </submittedName>
</protein>
<organism evidence="2">
    <name type="scientific">Populus davidiana</name>
    <dbReference type="NCBI Taxonomy" id="266767"/>
    <lineage>
        <taxon>Eukaryota</taxon>
        <taxon>Viridiplantae</taxon>
        <taxon>Streptophyta</taxon>
        <taxon>Embryophyta</taxon>
        <taxon>Tracheophyta</taxon>
        <taxon>Spermatophyta</taxon>
        <taxon>Magnoliopsida</taxon>
        <taxon>eudicotyledons</taxon>
        <taxon>Gunneridae</taxon>
        <taxon>Pentapetalae</taxon>
        <taxon>rosids</taxon>
        <taxon>fabids</taxon>
        <taxon>Malpighiales</taxon>
        <taxon>Salicaceae</taxon>
        <taxon>Saliceae</taxon>
        <taxon>Populus</taxon>
    </lineage>
</organism>
<dbReference type="AlphaFoldDB" id="A0A6M2EV09"/>
<keyword evidence="1" id="KW-0472">Membrane</keyword>
<evidence type="ECO:0000256" key="1">
    <source>
        <dbReference type="SAM" id="Phobius"/>
    </source>
</evidence>
<proteinExistence type="predicted"/>
<keyword evidence="1" id="KW-1133">Transmembrane helix</keyword>
<name>A0A6M2EV09_9ROSI</name>
<sequence>MDSLKFLHKIYGIISANHSCCMQYAYLIFTDSIYEKLLPNLAPMFALFMYCFLDAHQFHFYQASDIITAGDFVITVFFSFCEVFVCNLLTGLKMAETLPLMNLGVQIKFIRSGFY</sequence>
<feature type="transmembrane region" description="Helical" evidence="1">
    <location>
        <begin position="41"/>
        <end position="60"/>
    </location>
</feature>
<evidence type="ECO:0000313" key="2">
    <source>
        <dbReference type="EMBL" id="NUU88038.1"/>
    </source>
</evidence>